<dbReference type="InterPro" id="IPR019288">
    <property type="entry name" value="3'-5'_exonuclease_PolB-like"/>
</dbReference>
<accession>A0A1H9PGB2</accession>
<feature type="domain" description="Predicted 3'-5' exonuclease PolB-like" evidence="1">
    <location>
        <begin position="10"/>
        <end position="70"/>
    </location>
</feature>
<dbReference type="GO" id="GO:0003676">
    <property type="term" value="F:nucleic acid binding"/>
    <property type="evidence" value="ECO:0007669"/>
    <property type="project" value="InterPro"/>
</dbReference>
<dbReference type="GO" id="GO:0004527">
    <property type="term" value="F:exonuclease activity"/>
    <property type="evidence" value="ECO:0007669"/>
    <property type="project" value="UniProtKB-KW"/>
</dbReference>
<evidence type="ECO:0000313" key="3">
    <source>
        <dbReference type="Proteomes" id="UP000199572"/>
    </source>
</evidence>
<dbReference type="AlphaFoldDB" id="A0A1H9PGB2"/>
<keyword evidence="2" id="KW-0540">Nuclease</keyword>
<gene>
    <name evidence="2" type="ORF">SAMN04488023_109172</name>
</gene>
<organism evidence="2 3">
    <name type="scientific">Pedobacter rhizosphaerae</name>
    <dbReference type="NCBI Taxonomy" id="390241"/>
    <lineage>
        <taxon>Bacteria</taxon>
        <taxon>Pseudomonadati</taxon>
        <taxon>Bacteroidota</taxon>
        <taxon>Sphingobacteriia</taxon>
        <taxon>Sphingobacteriales</taxon>
        <taxon>Sphingobacteriaceae</taxon>
        <taxon>Pedobacter</taxon>
    </lineage>
</organism>
<sequence>MELWKFGDYKHYTSLSLLAAIFDIPTPKDDIDGSQVRQVYYEEENLERIVVYCQKDVVTTAQVLLKFKGMEIIPPDNITIVP</sequence>
<keyword evidence="2" id="KW-0269">Exonuclease</keyword>
<dbReference type="SUPFAM" id="SSF53098">
    <property type="entry name" value="Ribonuclease H-like"/>
    <property type="match status" value="1"/>
</dbReference>
<evidence type="ECO:0000259" key="1">
    <source>
        <dbReference type="Pfam" id="PF10108"/>
    </source>
</evidence>
<dbReference type="STRING" id="390241.SAMN04488023_109172"/>
<dbReference type="Pfam" id="PF10108">
    <property type="entry name" value="DNA_pol_B_exo2"/>
    <property type="match status" value="1"/>
</dbReference>
<reference evidence="3" key="1">
    <citation type="submission" date="2016-10" db="EMBL/GenBank/DDBJ databases">
        <authorList>
            <person name="Varghese N."/>
            <person name="Submissions S."/>
        </authorList>
    </citation>
    <scope>NUCLEOTIDE SEQUENCE [LARGE SCALE GENOMIC DNA]</scope>
    <source>
        <strain evidence="3">DSM 18610</strain>
    </source>
</reference>
<protein>
    <submittedName>
        <fullName evidence="2">Predicted 3'-5' exonuclease related to the exonuclease domain of PolB</fullName>
    </submittedName>
</protein>
<keyword evidence="2" id="KW-0378">Hydrolase</keyword>
<name>A0A1H9PGB2_9SPHI</name>
<dbReference type="Gene3D" id="3.30.420.10">
    <property type="entry name" value="Ribonuclease H-like superfamily/Ribonuclease H"/>
    <property type="match status" value="1"/>
</dbReference>
<dbReference type="EMBL" id="FOGG01000009">
    <property type="protein sequence ID" value="SER46889.1"/>
    <property type="molecule type" value="Genomic_DNA"/>
</dbReference>
<keyword evidence="3" id="KW-1185">Reference proteome</keyword>
<dbReference type="InterPro" id="IPR012337">
    <property type="entry name" value="RNaseH-like_sf"/>
</dbReference>
<dbReference type="Proteomes" id="UP000199572">
    <property type="component" value="Unassembled WGS sequence"/>
</dbReference>
<proteinExistence type="predicted"/>
<evidence type="ECO:0000313" key="2">
    <source>
        <dbReference type="EMBL" id="SER46889.1"/>
    </source>
</evidence>
<dbReference type="InterPro" id="IPR036397">
    <property type="entry name" value="RNaseH_sf"/>
</dbReference>